<keyword evidence="1" id="KW-0812">Transmembrane</keyword>
<dbReference type="InterPro" id="IPR050469">
    <property type="entry name" value="Diguanylate_Cyclase"/>
</dbReference>
<dbReference type="FunFam" id="3.30.70.270:FF:000001">
    <property type="entry name" value="Diguanylate cyclase domain protein"/>
    <property type="match status" value="1"/>
</dbReference>
<dbReference type="SUPFAM" id="SSF55073">
    <property type="entry name" value="Nucleotide cyclase"/>
    <property type="match status" value="1"/>
</dbReference>
<dbReference type="GO" id="GO:0005886">
    <property type="term" value="C:plasma membrane"/>
    <property type="evidence" value="ECO:0007669"/>
    <property type="project" value="TreeGrafter"/>
</dbReference>
<dbReference type="SMART" id="SM01080">
    <property type="entry name" value="CHASE2"/>
    <property type="match status" value="1"/>
</dbReference>
<dbReference type="Pfam" id="PF00990">
    <property type="entry name" value="GGDEF"/>
    <property type="match status" value="1"/>
</dbReference>
<dbReference type="Pfam" id="PF05226">
    <property type="entry name" value="CHASE2"/>
    <property type="match status" value="1"/>
</dbReference>
<feature type="transmembrane region" description="Helical" evidence="1">
    <location>
        <begin position="361"/>
        <end position="384"/>
    </location>
</feature>
<name>A0A951Q8T7_9CYAN</name>
<keyword evidence="1" id="KW-0472">Membrane</keyword>
<feature type="domain" description="GGDEF" evidence="2">
    <location>
        <begin position="446"/>
        <end position="587"/>
    </location>
</feature>
<gene>
    <name evidence="3" type="ORF">KME15_09290</name>
</gene>
<organism evidence="3 4">
    <name type="scientific">Drouetiella hepatica Uher 2000/2452</name>
    <dbReference type="NCBI Taxonomy" id="904376"/>
    <lineage>
        <taxon>Bacteria</taxon>
        <taxon>Bacillati</taxon>
        <taxon>Cyanobacteriota</taxon>
        <taxon>Cyanophyceae</taxon>
        <taxon>Oculatellales</taxon>
        <taxon>Oculatellaceae</taxon>
        <taxon>Drouetiella</taxon>
    </lineage>
</organism>
<dbReference type="GO" id="GO:0052621">
    <property type="term" value="F:diguanylate cyclase activity"/>
    <property type="evidence" value="ECO:0007669"/>
    <property type="project" value="TreeGrafter"/>
</dbReference>
<evidence type="ECO:0000313" key="4">
    <source>
        <dbReference type="Proteomes" id="UP000757435"/>
    </source>
</evidence>
<evidence type="ECO:0000313" key="3">
    <source>
        <dbReference type="EMBL" id="MBW4658857.1"/>
    </source>
</evidence>
<proteinExistence type="predicted"/>
<evidence type="ECO:0000259" key="2">
    <source>
        <dbReference type="PROSITE" id="PS50887"/>
    </source>
</evidence>
<feature type="transmembrane region" description="Helical" evidence="1">
    <location>
        <begin position="332"/>
        <end position="349"/>
    </location>
</feature>
<reference evidence="3" key="1">
    <citation type="submission" date="2021-05" db="EMBL/GenBank/DDBJ databases">
        <authorList>
            <person name="Pietrasiak N."/>
            <person name="Ward R."/>
            <person name="Stajich J.E."/>
            <person name="Kurbessoian T."/>
        </authorList>
    </citation>
    <scope>NUCLEOTIDE SEQUENCE</scope>
    <source>
        <strain evidence="3">UHER 2000/2452</strain>
    </source>
</reference>
<dbReference type="GO" id="GO:0043709">
    <property type="term" value="P:cell adhesion involved in single-species biofilm formation"/>
    <property type="evidence" value="ECO:0007669"/>
    <property type="project" value="TreeGrafter"/>
</dbReference>
<dbReference type="InterPro" id="IPR029787">
    <property type="entry name" value="Nucleotide_cyclase"/>
</dbReference>
<feature type="transmembrane region" description="Helical" evidence="1">
    <location>
        <begin position="390"/>
        <end position="411"/>
    </location>
</feature>
<keyword evidence="1" id="KW-1133">Transmembrane helix</keyword>
<dbReference type="EMBL" id="JAHHHD010000008">
    <property type="protein sequence ID" value="MBW4658857.1"/>
    <property type="molecule type" value="Genomic_DNA"/>
</dbReference>
<dbReference type="PANTHER" id="PTHR45138:SF9">
    <property type="entry name" value="DIGUANYLATE CYCLASE DGCM-RELATED"/>
    <property type="match status" value="1"/>
</dbReference>
<reference evidence="3" key="2">
    <citation type="journal article" date="2022" name="Microbiol. Resour. Announc.">
        <title>Metagenome Sequencing to Explore Phylogenomics of Terrestrial Cyanobacteria.</title>
        <authorList>
            <person name="Ward R.D."/>
            <person name="Stajich J.E."/>
            <person name="Johansen J.R."/>
            <person name="Huntemann M."/>
            <person name="Clum A."/>
            <person name="Foster B."/>
            <person name="Foster B."/>
            <person name="Roux S."/>
            <person name="Palaniappan K."/>
            <person name="Varghese N."/>
            <person name="Mukherjee S."/>
            <person name="Reddy T.B.K."/>
            <person name="Daum C."/>
            <person name="Copeland A."/>
            <person name="Chen I.A."/>
            <person name="Ivanova N.N."/>
            <person name="Kyrpides N.C."/>
            <person name="Shapiro N."/>
            <person name="Eloe-Fadrosh E.A."/>
            <person name="Pietrasiak N."/>
        </authorList>
    </citation>
    <scope>NUCLEOTIDE SEQUENCE</scope>
    <source>
        <strain evidence="3">UHER 2000/2452</strain>
    </source>
</reference>
<dbReference type="Proteomes" id="UP000757435">
    <property type="component" value="Unassembled WGS sequence"/>
</dbReference>
<dbReference type="Gene3D" id="3.30.70.270">
    <property type="match status" value="1"/>
</dbReference>
<dbReference type="SMART" id="SM00267">
    <property type="entry name" value="GGDEF"/>
    <property type="match status" value="1"/>
</dbReference>
<dbReference type="InterPro" id="IPR043128">
    <property type="entry name" value="Rev_trsase/Diguanyl_cyclase"/>
</dbReference>
<comment type="caution">
    <text evidence="3">The sequence shown here is derived from an EMBL/GenBank/DDBJ whole genome shotgun (WGS) entry which is preliminary data.</text>
</comment>
<sequence length="587" mass="65646">MGQNSWQRRRRSLKQTLRQEWQSLAIAPTVALLIIGLNGLGFLQGSEWAVVDQFFRWRSFPPLDDRIVVITVDDQDNTQIGHWPIPDEVLAEALLKIEAQRPRFVGLDLYRDLSVGSGQDRLESVFKSNPNLIGIEKRFGGQQVPPPKALAQLNQTGIADLIEDADGTVRRGLISARDDQTGQVYLSLSAVIALKYLESEGIQLEPIEGTSQLKLGRAHFSAFSGNDGAYVNADDSGYQILMNWQNLPSQFRTLSMTTVLKGEIPPNLLRDRIVLIGSTTESTHDFFWTPYTTSRINKLNRMPGVFIHANLISQILRAALDGQPFIQVMPDWVEQTWILLWSFIGWQVSRYGLQTNGFTQWLFYGKTILLTLGVGGGLVFISYLLFLGSLWIPIAAPLLGLTFSALVSIGLHNQKLQHLAYIDSLTQVANRRYFDQFLAERSHTVGDLSVILCDIDCFKTYNDTYGHQAGDDCLQQVATALRQAVRKSDLVCRYGGEEFAIILPYTDLTLAAQVAERVLSKVRSLNMVHINSLAQPYVTLSCGIAWVAISKQHLQSPDWSPVSLLAEADAALYQAKTSGRDRYVIRC</sequence>
<protein>
    <submittedName>
        <fullName evidence="3">CHASE2 domain-containing protein</fullName>
    </submittedName>
</protein>
<dbReference type="InterPro" id="IPR007890">
    <property type="entry name" value="CHASE2"/>
</dbReference>
<dbReference type="AlphaFoldDB" id="A0A951Q8T7"/>
<dbReference type="InterPro" id="IPR000160">
    <property type="entry name" value="GGDEF_dom"/>
</dbReference>
<dbReference type="PANTHER" id="PTHR45138">
    <property type="entry name" value="REGULATORY COMPONENTS OF SENSORY TRANSDUCTION SYSTEM"/>
    <property type="match status" value="1"/>
</dbReference>
<dbReference type="CDD" id="cd01949">
    <property type="entry name" value="GGDEF"/>
    <property type="match status" value="1"/>
</dbReference>
<feature type="transmembrane region" description="Helical" evidence="1">
    <location>
        <begin position="21"/>
        <end position="43"/>
    </location>
</feature>
<dbReference type="PROSITE" id="PS50887">
    <property type="entry name" value="GGDEF"/>
    <property type="match status" value="1"/>
</dbReference>
<accession>A0A951Q8T7</accession>
<dbReference type="GO" id="GO:1902201">
    <property type="term" value="P:negative regulation of bacterial-type flagellum-dependent cell motility"/>
    <property type="evidence" value="ECO:0007669"/>
    <property type="project" value="TreeGrafter"/>
</dbReference>
<evidence type="ECO:0000256" key="1">
    <source>
        <dbReference type="SAM" id="Phobius"/>
    </source>
</evidence>
<dbReference type="NCBIfam" id="TIGR00254">
    <property type="entry name" value="GGDEF"/>
    <property type="match status" value="1"/>
</dbReference>